<dbReference type="InterPro" id="IPR006212">
    <property type="entry name" value="Furin_repeat"/>
</dbReference>
<dbReference type="PANTHER" id="PTHR15332:SF175">
    <property type="entry name" value="PROPROTEIN CONVERTASE SUBTILISIN_KEXIN TYPE 5-LIKE"/>
    <property type="match status" value="1"/>
</dbReference>
<feature type="region of interest" description="Disordered" evidence="3">
    <location>
        <begin position="753"/>
        <end position="884"/>
    </location>
</feature>
<dbReference type="PROSITE" id="PS50026">
    <property type="entry name" value="EGF_3"/>
    <property type="match status" value="1"/>
</dbReference>
<gene>
    <name evidence="7" type="ORF">F5147DRAFT_612942</name>
</gene>
<feature type="transmembrane region" description="Helical" evidence="4">
    <location>
        <begin position="655"/>
        <end position="676"/>
    </location>
</feature>
<dbReference type="Gene3D" id="2.10.220.10">
    <property type="entry name" value="Hormone Receptor, Insulin-like Growth Factor Receptor 1, Chain A, domain 2"/>
    <property type="match status" value="4"/>
</dbReference>
<evidence type="ECO:0000256" key="4">
    <source>
        <dbReference type="SAM" id="Phobius"/>
    </source>
</evidence>
<evidence type="ECO:0000256" key="5">
    <source>
        <dbReference type="SAM" id="SignalP"/>
    </source>
</evidence>
<dbReference type="GeneID" id="64694731"/>
<dbReference type="OrthoDB" id="18487at2759"/>
<dbReference type="InterPro" id="IPR002049">
    <property type="entry name" value="LE_dom"/>
</dbReference>
<keyword evidence="2" id="KW-1015">Disulfide bond</keyword>
<dbReference type="RefSeq" id="XP_041292552.1">
    <property type="nucleotide sequence ID" value="XM_041432472.1"/>
</dbReference>
<evidence type="ECO:0000256" key="3">
    <source>
        <dbReference type="SAM" id="MobiDB-lite"/>
    </source>
</evidence>
<keyword evidence="4" id="KW-0472">Membrane</keyword>
<name>A0A9P7F7E7_9AGAM</name>
<feature type="disulfide bond" evidence="2">
    <location>
        <begin position="189"/>
        <end position="199"/>
    </location>
</feature>
<feature type="signal peptide" evidence="5">
    <location>
        <begin position="1"/>
        <end position="18"/>
    </location>
</feature>
<dbReference type="AlphaFoldDB" id="A0A9P7F7E7"/>
<feature type="chain" id="PRO_5040399364" evidence="5">
    <location>
        <begin position="19"/>
        <end position="884"/>
    </location>
</feature>
<comment type="caution">
    <text evidence="7">The sequence shown here is derived from an EMBL/GenBank/DDBJ whole genome shotgun (WGS) entry which is preliminary data.</text>
</comment>
<dbReference type="EMBL" id="JABBWM010000029">
    <property type="protein sequence ID" value="KAG2107954.1"/>
    <property type="molecule type" value="Genomic_DNA"/>
</dbReference>
<evidence type="ECO:0000259" key="6">
    <source>
        <dbReference type="PROSITE" id="PS50026"/>
    </source>
</evidence>
<dbReference type="SUPFAM" id="SSF57184">
    <property type="entry name" value="Growth factor receptor domain"/>
    <property type="match status" value="3"/>
</dbReference>
<comment type="caution">
    <text evidence="2">Lacks conserved residue(s) required for the propagation of feature annotation.</text>
</comment>
<keyword evidence="4" id="KW-0812">Transmembrane</keyword>
<keyword evidence="7" id="KW-0675">Receptor</keyword>
<dbReference type="CDD" id="cd00064">
    <property type="entry name" value="FU"/>
    <property type="match status" value="4"/>
</dbReference>
<evidence type="ECO:0000313" key="7">
    <source>
        <dbReference type="EMBL" id="KAG2107954.1"/>
    </source>
</evidence>
<organism evidence="7 8">
    <name type="scientific">Suillus discolor</name>
    <dbReference type="NCBI Taxonomy" id="1912936"/>
    <lineage>
        <taxon>Eukaryota</taxon>
        <taxon>Fungi</taxon>
        <taxon>Dikarya</taxon>
        <taxon>Basidiomycota</taxon>
        <taxon>Agaricomycotina</taxon>
        <taxon>Agaricomycetes</taxon>
        <taxon>Agaricomycetidae</taxon>
        <taxon>Boletales</taxon>
        <taxon>Suillineae</taxon>
        <taxon>Suillaceae</taxon>
        <taxon>Suillus</taxon>
    </lineage>
</organism>
<feature type="disulfide bond" evidence="2">
    <location>
        <begin position="207"/>
        <end position="216"/>
    </location>
</feature>
<protein>
    <submittedName>
        <fullName evidence="7">Growth factor receptor domain-containing protein</fullName>
    </submittedName>
</protein>
<dbReference type="Gene3D" id="2.10.25.10">
    <property type="entry name" value="Laminin"/>
    <property type="match status" value="1"/>
</dbReference>
<keyword evidence="8" id="KW-1185">Reference proteome</keyword>
<dbReference type="SMART" id="SM00181">
    <property type="entry name" value="EGF"/>
    <property type="match status" value="4"/>
</dbReference>
<feature type="domain" description="EGF-like" evidence="6">
    <location>
        <begin position="185"/>
        <end position="217"/>
    </location>
</feature>
<keyword evidence="1 2" id="KW-0245">EGF-like domain</keyword>
<feature type="compositionally biased region" description="Low complexity" evidence="3">
    <location>
        <begin position="814"/>
        <end position="825"/>
    </location>
</feature>
<dbReference type="PROSITE" id="PS01248">
    <property type="entry name" value="EGF_LAM_1"/>
    <property type="match status" value="1"/>
</dbReference>
<dbReference type="SMART" id="SM00261">
    <property type="entry name" value="FU"/>
    <property type="match status" value="7"/>
</dbReference>
<feature type="compositionally biased region" description="Low complexity" evidence="3">
    <location>
        <begin position="758"/>
        <end position="769"/>
    </location>
</feature>
<accession>A0A9P7F7E7</accession>
<dbReference type="PROSITE" id="PS00022">
    <property type="entry name" value="EGF_1"/>
    <property type="match status" value="1"/>
</dbReference>
<reference evidence="7" key="1">
    <citation type="journal article" date="2020" name="New Phytol.">
        <title>Comparative genomics reveals dynamic genome evolution in host specialist ectomycorrhizal fungi.</title>
        <authorList>
            <person name="Lofgren L.A."/>
            <person name="Nguyen N.H."/>
            <person name="Vilgalys R."/>
            <person name="Ruytinx J."/>
            <person name="Liao H.L."/>
            <person name="Branco S."/>
            <person name="Kuo A."/>
            <person name="LaButti K."/>
            <person name="Lipzen A."/>
            <person name="Andreopoulos W."/>
            <person name="Pangilinan J."/>
            <person name="Riley R."/>
            <person name="Hundley H."/>
            <person name="Na H."/>
            <person name="Barry K."/>
            <person name="Grigoriev I.V."/>
            <person name="Stajich J.E."/>
            <person name="Kennedy P.G."/>
        </authorList>
    </citation>
    <scope>NUCLEOTIDE SEQUENCE</scope>
    <source>
        <strain evidence="7">FC423</strain>
    </source>
</reference>
<dbReference type="Pfam" id="PF23106">
    <property type="entry name" value="EGF_Teneurin"/>
    <property type="match status" value="1"/>
</dbReference>
<evidence type="ECO:0000256" key="1">
    <source>
        <dbReference type="ARBA" id="ARBA00022536"/>
    </source>
</evidence>
<proteinExistence type="predicted"/>
<evidence type="ECO:0000313" key="8">
    <source>
        <dbReference type="Proteomes" id="UP000823399"/>
    </source>
</evidence>
<keyword evidence="4" id="KW-1133">Transmembrane helix</keyword>
<keyword evidence="5" id="KW-0732">Signal</keyword>
<evidence type="ECO:0000256" key="2">
    <source>
        <dbReference type="PROSITE-ProRule" id="PRU00076"/>
    </source>
</evidence>
<feature type="compositionally biased region" description="Polar residues" evidence="3">
    <location>
        <begin position="864"/>
        <end position="884"/>
    </location>
</feature>
<dbReference type="InterPro" id="IPR000742">
    <property type="entry name" value="EGF"/>
</dbReference>
<sequence length="884" mass="90640">MLSSIFAATFAFGASVVAQSSSSVVCVAGQCLQGYSNTTLGATLSASGISTEVLLLPGQYTSTTNPELLHELLTSSSAKLSPSTGFGSSSAGSSVSLPLNIALQPGLAIYPQAFYSGQGSYSSLPTSPVGNTSIPFTASSFALSGNVWAAVSAGSNSRVILWNSVPDVSQLPASASGSLSLLNLQSSTCSPACSGNGICSASGTCQCSSGFTGSSCESCSSGFFGPECQACPSGCTSCDDGISGTGRCLVPVVSNLPSSCNCINGECGANGQCTCIGGWTSASNGTQCAACAAGFFLDTSGNCEICQLGCQQCADGTGDCISCASGFTQDGNDRTKCDALPQTTSNGTACPDGSYGAGSTCAICSPLCTTCTGPNSNNCVVCGPATYKFNGSCVTTNTGGVCSGSNLIANNNKHECDTCGPKCTTCQISNFNAASTVNQAQCTGCLPGFVLSQGQCVTSCPSGTFLSPQDNLTCTACSSSCTSCVGSATNCLTCANNLLASNGQCVNSCPSNTFSSSGACISCHPDCATCSGASFSQCTSCNKALPVLTSGRCLATCSQNQYFDTTSSTCQSCDSSCASCSGAGPNSCLACSSSSQVLRGGACTSANCTSGTSVVPGLGACLSELVVSSPSGTSSGAVPSGLSTPTIITTQRLQWWEILLMALGCAFIFVTFLYCWRRRARKQRAKDTAAFASAKALHKQSWRWRLARFGEKLFGHNRSPRPESESVALWKLRAAEEARHHKEMEKLIGAQEYSCTGSSRSPSPLPSLHPYKRRGSHDYSDAHRLSAGSMYSQVTGRVRSGPEPRQPVKSNPLTSRFSTTTFGSSVPKKPNVLKRQPTPSKSLSAAEQYAASVRQSPEPRSDWITPSNTGGSRNPFRNKQAMLS</sequence>
<dbReference type="Proteomes" id="UP000823399">
    <property type="component" value="Unassembled WGS sequence"/>
</dbReference>
<dbReference type="PANTHER" id="PTHR15332">
    <property type="entry name" value="PROPROTEIN CONVERTASE SUBTILISIN_KEXIN TYPE 5-LIKE"/>
    <property type="match status" value="1"/>
</dbReference>
<dbReference type="InterPro" id="IPR009030">
    <property type="entry name" value="Growth_fac_rcpt_cys_sf"/>
</dbReference>